<dbReference type="Proteomes" id="UP001620408">
    <property type="component" value="Unassembled WGS sequence"/>
</dbReference>
<protein>
    <recommendedName>
        <fullName evidence="2">Bacterial Ig-like domain-containing protein</fullName>
    </recommendedName>
</protein>
<reference evidence="3 4" key="1">
    <citation type="submission" date="2020-10" db="EMBL/GenBank/DDBJ databases">
        <title>Phylogeny of dyella-like bacteria.</title>
        <authorList>
            <person name="Fu J."/>
        </authorList>
    </citation>
    <scope>NUCLEOTIDE SEQUENCE [LARGE SCALE GENOMIC DNA]</scope>
    <source>
        <strain evidence="3 4">BB4</strain>
    </source>
</reference>
<comment type="caution">
    <text evidence="3">The sequence shown here is derived from an EMBL/GenBank/DDBJ whole genome shotgun (WGS) entry which is preliminary data.</text>
</comment>
<feature type="domain" description="Bacterial Ig-like" evidence="2">
    <location>
        <begin position="262"/>
        <end position="323"/>
    </location>
</feature>
<feature type="domain" description="Bacterial Ig-like" evidence="2">
    <location>
        <begin position="16"/>
        <end position="92"/>
    </location>
</feature>
<evidence type="ECO:0000256" key="1">
    <source>
        <dbReference type="SAM" id="MobiDB-lite"/>
    </source>
</evidence>
<dbReference type="RefSeq" id="WP_379984714.1">
    <property type="nucleotide sequence ID" value="NZ_JADIKD010000006.1"/>
</dbReference>
<feature type="region of interest" description="Disordered" evidence="1">
    <location>
        <begin position="124"/>
        <end position="143"/>
    </location>
</feature>
<accession>A0ABW8K0I9</accession>
<name>A0ABW8K0I9_9GAMM</name>
<dbReference type="EMBL" id="JADIKD010000006">
    <property type="protein sequence ID" value="MFK2916055.1"/>
    <property type="molecule type" value="Genomic_DNA"/>
</dbReference>
<dbReference type="InterPro" id="IPR044016">
    <property type="entry name" value="Big_13"/>
</dbReference>
<evidence type="ECO:0000313" key="4">
    <source>
        <dbReference type="Proteomes" id="UP001620408"/>
    </source>
</evidence>
<feature type="domain" description="Bacterial Ig-like" evidence="2">
    <location>
        <begin position="476"/>
        <end position="535"/>
    </location>
</feature>
<gene>
    <name evidence="3" type="ORF">ISS97_02160</name>
</gene>
<evidence type="ECO:0000259" key="2">
    <source>
        <dbReference type="Pfam" id="PF19077"/>
    </source>
</evidence>
<dbReference type="InterPro" id="IPR013783">
    <property type="entry name" value="Ig-like_fold"/>
</dbReference>
<dbReference type="Gene3D" id="3.30.420.430">
    <property type="match status" value="2"/>
</dbReference>
<organism evidence="3 4">
    <name type="scientific">Dyella koreensis</name>
    <dbReference type="NCBI Taxonomy" id="311235"/>
    <lineage>
        <taxon>Bacteria</taxon>
        <taxon>Pseudomonadati</taxon>
        <taxon>Pseudomonadota</taxon>
        <taxon>Gammaproteobacteria</taxon>
        <taxon>Lysobacterales</taxon>
        <taxon>Rhodanobacteraceae</taxon>
        <taxon>Dyella</taxon>
    </lineage>
</organism>
<keyword evidence="4" id="KW-1185">Reference proteome</keyword>
<dbReference type="Gene3D" id="2.60.40.10">
    <property type="entry name" value="Immunoglobulins"/>
    <property type="match status" value="7"/>
</dbReference>
<feature type="domain" description="Bacterial Ig-like" evidence="2">
    <location>
        <begin position="863"/>
        <end position="942"/>
    </location>
</feature>
<dbReference type="Pfam" id="PF19077">
    <property type="entry name" value="Big_13"/>
    <property type="match status" value="5"/>
</dbReference>
<dbReference type="NCBIfam" id="NF033510">
    <property type="entry name" value="Ca_tandemer"/>
    <property type="match status" value="2"/>
</dbReference>
<evidence type="ECO:0000313" key="3">
    <source>
        <dbReference type="EMBL" id="MFK2916055.1"/>
    </source>
</evidence>
<sequence length="1038" mass="107529">MSMDSMFPDNTSSLSPAIAYASDDAGNELHNGDATNDVRPTLHGTAAPNSIVLIRDNLTNKVIGAVTADADGHWSYSFSGALSNIVHSYSVSALGGSQGEPFKLDISGGTGKVALTIASAEDHSGHDVPTYGRTSDPQPTLHGTAPPGNLVVIFEYNTIVGRVVAGVDGTWSFTPEPLSVGPHSYQVRSGGQTSNTFGVLVESPITQTPENVHAHDSADNSHELVASGTTADVHLKQLNVQSPEVSAPAISSVLDHSGTVQGYLSSGETTDETRPHIVGTAAPGSVVTIMDGDQVLGTARTNDQGFWEWQSELGEGRHHLSVISESGSASAPFDLNVVHGDYIHPEPIINGALVSNDGPYELNQLLTGGTTHDDRPTFTGTGAPNSFVTIYEGNEAVGTAFVDSRGVWTWTPGATLSEGTHSFVAVTNDGALTSAPFEITVEGLSLNAVPGANGTASFEHPLTLSAFDHASQSDMAYGGHTNDAQPTFHGMAEPNDSVAIFENGQFLGTVPVDANGYWSYTPDALTSGFHTLEVRSGGEVESIFFIVDGQASVAPHIDSMTFVDVYGHEGTATAGGGAIYDHHPRLNGTAMAGSVVTIYDNGQAIGTATVDGTGRWSFPMDLDPGAHHFTVSNSNGIDSNTFGMDIRDVPAPVTPPEPPMIGHVFDGADGSHDMKAFGTTHDSQVKLEGTAKAGSLVTIYDGRTPIGTTQTDRQGHWTFDTPVLGTGGHALTAAVDGQTSGQFLIITQPPYVSPAPVISHVQEHLGTPNYHGELANGATTADGHPQMQGTAAGNSLVTIYDGDTPIGTARANNAGNWWFTPPDLGDGVHHLSAVSPDGKASAPFALVVDHSVPQPTISYAHDAVGDSQGDLASGSTTDDAHATLHGTGAPNSVVTIYDLFIDAVGGSHTSAIGTAMVGADGRWSFTPDTTLENGSHYLSAASSNDNYSLIFKLEVDAVPSSQGHAGALSLNDVLGSGEGELFAADHSHDNAQLSVHDIDAAAVDSEALHGVGVATHDSGSLSANLVLPHEQTHAHAVM</sequence>
<feature type="domain" description="Bacterial Ig-like" evidence="2">
    <location>
        <begin position="370"/>
        <end position="431"/>
    </location>
</feature>
<proteinExistence type="predicted"/>